<evidence type="ECO:0000256" key="1">
    <source>
        <dbReference type="ARBA" id="ARBA00010574"/>
    </source>
</evidence>
<dbReference type="EMBL" id="VSSQ01105791">
    <property type="protein sequence ID" value="MPN45705.1"/>
    <property type="molecule type" value="Genomic_DNA"/>
</dbReference>
<dbReference type="AlphaFoldDB" id="A0A645I345"/>
<dbReference type="Pfam" id="PF02410">
    <property type="entry name" value="RsfS"/>
    <property type="match status" value="1"/>
</dbReference>
<comment type="similarity">
    <text evidence="1">Belongs to the Iojap/RsfS family.</text>
</comment>
<dbReference type="Gene3D" id="3.30.460.10">
    <property type="entry name" value="Beta Polymerase, domain 2"/>
    <property type="match status" value="1"/>
</dbReference>
<dbReference type="HAMAP" id="MF_01477">
    <property type="entry name" value="Iojap_RsfS"/>
    <property type="match status" value="1"/>
</dbReference>
<proteinExistence type="inferred from homology"/>
<name>A0A645I345_9ZZZZ</name>
<dbReference type="PANTHER" id="PTHR21043:SF0">
    <property type="entry name" value="MITOCHONDRIAL ASSEMBLY OF RIBOSOMAL LARGE SUBUNIT PROTEIN 1"/>
    <property type="match status" value="1"/>
</dbReference>
<sequence length="124" mass="14044">MMTSSKTIEEFYEPYKPIVDALIEKHALEVTVHNLSEVSGFTEAFIVAIARSDLHAKTLLDTASEMLDEMKLPHKVEGEGSSRWCLMDAGHLVVNILSREGRDYYRLDSLWGDAPALKFQDQDE</sequence>
<dbReference type="GO" id="GO:0090071">
    <property type="term" value="P:negative regulation of ribosome biogenesis"/>
    <property type="evidence" value="ECO:0007669"/>
    <property type="project" value="TreeGrafter"/>
</dbReference>
<dbReference type="InterPro" id="IPR043519">
    <property type="entry name" value="NT_sf"/>
</dbReference>
<dbReference type="SUPFAM" id="SSF81301">
    <property type="entry name" value="Nucleotidyltransferase"/>
    <property type="match status" value="1"/>
</dbReference>
<organism evidence="2">
    <name type="scientific">bioreactor metagenome</name>
    <dbReference type="NCBI Taxonomy" id="1076179"/>
    <lineage>
        <taxon>unclassified sequences</taxon>
        <taxon>metagenomes</taxon>
        <taxon>ecological metagenomes</taxon>
    </lineage>
</organism>
<comment type="caution">
    <text evidence="2">The sequence shown here is derived from an EMBL/GenBank/DDBJ whole genome shotgun (WGS) entry which is preliminary data.</text>
</comment>
<dbReference type="GO" id="GO:0017148">
    <property type="term" value="P:negative regulation of translation"/>
    <property type="evidence" value="ECO:0007669"/>
    <property type="project" value="TreeGrafter"/>
</dbReference>
<dbReference type="PANTHER" id="PTHR21043">
    <property type="entry name" value="IOJAP SUPERFAMILY ORTHOLOG"/>
    <property type="match status" value="1"/>
</dbReference>
<evidence type="ECO:0000313" key="2">
    <source>
        <dbReference type="EMBL" id="MPN45705.1"/>
    </source>
</evidence>
<dbReference type="InterPro" id="IPR004394">
    <property type="entry name" value="Iojap/RsfS/C7orf30"/>
</dbReference>
<gene>
    <name evidence="2" type="primary">rsfS_45</name>
    <name evidence="2" type="ORF">SDC9_193274</name>
</gene>
<reference evidence="2" key="1">
    <citation type="submission" date="2019-08" db="EMBL/GenBank/DDBJ databases">
        <authorList>
            <person name="Kucharzyk K."/>
            <person name="Murdoch R.W."/>
            <person name="Higgins S."/>
            <person name="Loffler F."/>
        </authorList>
    </citation>
    <scope>NUCLEOTIDE SEQUENCE</scope>
</reference>
<protein>
    <submittedName>
        <fullName evidence="2">Ribosomal silencing factor RsfS</fullName>
    </submittedName>
</protein>
<dbReference type="GO" id="GO:0043023">
    <property type="term" value="F:ribosomal large subunit binding"/>
    <property type="evidence" value="ECO:0007669"/>
    <property type="project" value="TreeGrafter"/>
</dbReference>
<dbReference type="NCBIfam" id="TIGR00090">
    <property type="entry name" value="rsfS_iojap_ybeB"/>
    <property type="match status" value="1"/>
</dbReference>
<accession>A0A645I345</accession>